<reference evidence="1 2" key="1">
    <citation type="submission" date="2020-03" db="EMBL/GenBank/DDBJ databases">
        <title>Soil Listeria distribution.</title>
        <authorList>
            <person name="Liao J."/>
            <person name="Wiedmann M."/>
        </authorList>
    </citation>
    <scope>NUCLEOTIDE SEQUENCE [LARGE SCALE GENOMIC DNA]</scope>
    <source>
        <strain evidence="1 2">FSL L7-1554</strain>
    </source>
</reference>
<evidence type="ECO:0008006" key="3">
    <source>
        <dbReference type="Google" id="ProtNLM"/>
    </source>
</evidence>
<dbReference type="Proteomes" id="UP000561617">
    <property type="component" value="Unassembled WGS sequence"/>
</dbReference>
<name>A0A7X1C7P4_9LIST</name>
<dbReference type="RefSeq" id="WP_185380378.1">
    <property type="nucleotide sequence ID" value="NZ_JAASTW010000001.1"/>
</dbReference>
<evidence type="ECO:0000313" key="1">
    <source>
        <dbReference type="EMBL" id="MBC1487459.1"/>
    </source>
</evidence>
<proteinExistence type="predicted"/>
<protein>
    <recommendedName>
        <fullName evidence="3">SMI1/KNR4 family protein</fullName>
    </recommendedName>
</protein>
<evidence type="ECO:0000313" key="2">
    <source>
        <dbReference type="Proteomes" id="UP000561617"/>
    </source>
</evidence>
<comment type="caution">
    <text evidence="1">The sequence shown here is derived from an EMBL/GenBank/DDBJ whole genome shotgun (WGS) entry which is preliminary data.</text>
</comment>
<organism evidence="1 2">
    <name type="scientific">Listeria immobilis</name>
    <dbReference type="NCBI Taxonomy" id="2713502"/>
    <lineage>
        <taxon>Bacteria</taxon>
        <taxon>Bacillati</taxon>
        <taxon>Bacillota</taxon>
        <taxon>Bacilli</taxon>
        <taxon>Bacillales</taxon>
        <taxon>Listeriaceae</taxon>
        <taxon>Listeria</taxon>
    </lineage>
</organism>
<sequence length="211" mass="24791">MTDFPKIKKMYKITEPNGFTSEEIESIRNIFGALPRILEDYYKELGNVENLNQTQDSLTRINDFPYCKHSDYLIIYVENQRTCVWGIFKDDLSKPNPPVYHSFNEQEWHLECEKLMDFLEAMAYLQAIFGLDYSPKLFRSVEKEDVDCLHENFANKNVSFRVHCEGVEFFGNHDDTSIMLFESGGYFTYSSSSKDHFDEMDRVLSLLGEEM</sequence>
<gene>
    <name evidence="1" type="ORF">HCJ38_00240</name>
</gene>
<accession>A0A7X1C7P4</accession>
<dbReference type="AlphaFoldDB" id="A0A7X1C7P4"/>
<dbReference type="EMBL" id="JAASTW010000001">
    <property type="protein sequence ID" value="MBC1487459.1"/>
    <property type="molecule type" value="Genomic_DNA"/>
</dbReference>